<dbReference type="PANTHER" id="PTHR11845:SF13">
    <property type="entry name" value="5'-DEOXYNUCLEOTIDASE HDDC2"/>
    <property type="match status" value="1"/>
</dbReference>
<dbReference type="SUPFAM" id="SSF109604">
    <property type="entry name" value="HD-domain/PDEase-like"/>
    <property type="match status" value="1"/>
</dbReference>
<keyword evidence="1" id="KW-0479">Metal-binding</keyword>
<proteinExistence type="predicted"/>
<dbReference type="InterPro" id="IPR039356">
    <property type="entry name" value="YfbR/HDDC2"/>
</dbReference>
<name>A0A433SDC7_9BURK</name>
<feature type="domain" description="HD" evidence="3">
    <location>
        <begin position="89"/>
        <end position="240"/>
    </location>
</feature>
<protein>
    <recommendedName>
        <fullName evidence="3">HD domain-containing protein</fullName>
    </recommendedName>
</protein>
<dbReference type="Pfam" id="PF13023">
    <property type="entry name" value="HD_3"/>
    <property type="match status" value="1"/>
</dbReference>
<dbReference type="EMBL" id="PQSP01000003">
    <property type="protein sequence ID" value="RUS66747.1"/>
    <property type="molecule type" value="Genomic_DNA"/>
</dbReference>
<keyword evidence="2" id="KW-0378">Hydrolase</keyword>
<evidence type="ECO:0000256" key="1">
    <source>
        <dbReference type="ARBA" id="ARBA00022723"/>
    </source>
</evidence>
<dbReference type="Proteomes" id="UP000286947">
    <property type="component" value="Unassembled WGS sequence"/>
</dbReference>
<dbReference type="GO" id="GO:0002953">
    <property type="term" value="F:5'-deoxynucleotidase activity"/>
    <property type="evidence" value="ECO:0007669"/>
    <property type="project" value="InterPro"/>
</dbReference>
<evidence type="ECO:0000256" key="2">
    <source>
        <dbReference type="ARBA" id="ARBA00022801"/>
    </source>
</evidence>
<dbReference type="Gene3D" id="1.10.3210.10">
    <property type="entry name" value="Hypothetical protein af1432"/>
    <property type="match status" value="1"/>
</dbReference>
<dbReference type="InterPro" id="IPR006674">
    <property type="entry name" value="HD_domain"/>
</dbReference>
<dbReference type="AlphaFoldDB" id="A0A433SDC7"/>
<dbReference type="GO" id="GO:0046872">
    <property type="term" value="F:metal ion binding"/>
    <property type="evidence" value="ECO:0007669"/>
    <property type="project" value="UniProtKB-KW"/>
</dbReference>
<comment type="caution">
    <text evidence="4">The sequence shown here is derived from an EMBL/GenBank/DDBJ whole genome shotgun (WGS) entry which is preliminary data.</text>
</comment>
<gene>
    <name evidence="4" type="ORF">CUZ56_01538</name>
</gene>
<sequence length="273" mass="31185">MHTLCESAYSLNKGKPFGLTLCFIKEKMVNLIFQLVFYPCDSPIKNANLPFQTWLTAYTKSTQITPDLLNPLFMNNPTLRNSLEFIKRAENLKNTLRCAFTSQGRTESVAEHTWRLCLMTMLFADEFKDADLLKMLKMCVIHDLGEAIHGDIPATAQDTQNSKSFQERNDLQTLMDGLSEPQQQELLALWDEYEHASSHEARLVKGLDKLETLIQHNQGQYSPSIDYNFNLSYGQKYMDAHPLLSALRHLVNQETAVHAQQQKQADQPNDTTA</sequence>
<dbReference type="GO" id="GO:0005737">
    <property type="term" value="C:cytoplasm"/>
    <property type="evidence" value="ECO:0007669"/>
    <property type="project" value="TreeGrafter"/>
</dbReference>
<evidence type="ECO:0000313" key="4">
    <source>
        <dbReference type="EMBL" id="RUS66747.1"/>
    </source>
</evidence>
<evidence type="ECO:0000259" key="3">
    <source>
        <dbReference type="Pfam" id="PF13023"/>
    </source>
</evidence>
<dbReference type="PANTHER" id="PTHR11845">
    <property type="entry name" value="5'-DEOXYNUCLEOTIDASE HDDC2"/>
    <property type="match status" value="1"/>
</dbReference>
<keyword evidence="5" id="KW-1185">Reference proteome</keyword>
<organism evidence="4 5">
    <name type="scientific">Saezia sanguinis</name>
    <dbReference type="NCBI Taxonomy" id="1965230"/>
    <lineage>
        <taxon>Bacteria</taxon>
        <taxon>Pseudomonadati</taxon>
        <taxon>Pseudomonadota</taxon>
        <taxon>Betaproteobacteria</taxon>
        <taxon>Burkholderiales</taxon>
        <taxon>Saeziaceae</taxon>
        <taxon>Saezia</taxon>
    </lineage>
</organism>
<accession>A0A433SDC7</accession>
<evidence type="ECO:0000313" key="5">
    <source>
        <dbReference type="Proteomes" id="UP000286947"/>
    </source>
</evidence>
<reference evidence="4 5" key="1">
    <citation type="submission" date="2018-01" db="EMBL/GenBank/DDBJ databases">
        <title>Saezia sanguinis gen. nov., sp. nov., in the order Burkholderiales isolated from human blood.</title>
        <authorList>
            <person name="Medina-Pascual M.J."/>
            <person name="Valdezate S."/>
            <person name="Monzon S."/>
            <person name="Cuesta I."/>
            <person name="Carrasco G."/>
            <person name="Villalon P."/>
            <person name="Saez-Nieto J.A."/>
        </authorList>
    </citation>
    <scope>NUCLEOTIDE SEQUENCE [LARGE SCALE GENOMIC DNA]</scope>
    <source>
        <strain evidence="4 5">CNM695-12</strain>
    </source>
</reference>